<dbReference type="EMBL" id="BJZK01000028">
    <property type="protein sequence ID" value="GEO72796.1"/>
    <property type="molecule type" value="Genomic_DNA"/>
</dbReference>
<gene>
    <name evidence="1" type="ORF">LZY01_19640</name>
</gene>
<name>A0ABQ0WYK5_9LACO</name>
<dbReference type="NCBIfam" id="NF040910">
    <property type="entry name" value="CD1375_fam"/>
    <property type="match status" value="1"/>
</dbReference>
<dbReference type="RefSeq" id="WP_263862350.1">
    <property type="nucleotide sequence ID" value="NZ_BJZK01000028.1"/>
</dbReference>
<dbReference type="Proteomes" id="UP000321794">
    <property type="component" value="Unassembled WGS sequence"/>
</dbReference>
<protein>
    <submittedName>
        <fullName evidence="1">Uncharacterized protein</fullName>
    </submittedName>
</protein>
<proteinExistence type="predicted"/>
<reference evidence="1 2" key="1">
    <citation type="submission" date="2019-07" db="EMBL/GenBank/DDBJ databases">
        <title>Whole genome shotgun sequence of Lactobacillus zymae NBRC 107157.</title>
        <authorList>
            <person name="Hosoyama A."/>
            <person name="Uohara A."/>
            <person name="Ohji S."/>
            <person name="Ichikawa N."/>
        </authorList>
    </citation>
    <scope>NUCLEOTIDE SEQUENCE [LARGE SCALE GENOMIC DNA]</scope>
    <source>
        <strain evidence="1 2">NBRC 107157</strain>
    </source>
</reference>
<evidence type="ECO:0000313" key="2">
    <source>
        <dbReference type="Proteomes" id="UP000321794"/>
    </source>
</evidence>
<comment type="caution">
    <text evidence="1">The sequence shown here is derived from an EMBL/GenBank/DDBJ whole genome shotgun (WGS) entry which is preliminary data.</text>
</comment>
<keyword evidence="2" id="KW-1185">Reference proteome</keyword>
<dbReference type="InterPro" id="IPR047907">
    <property type="entry name" value="CD1375-like"/>
</dbReference>
<accession>A0ABQ0WYK5</accession>
<evidence type="ECO:0000313" key="1">
    <source>
        <dbReference type="EMBL" id="GEO72796.1"/>
    </source>
</evidence>
<organism evidence="1 2">
    <name type="scientific">Levilactobacillus zymae</name>
    <dbReference type="NCBI Taxonomy" id="267363"/>
    <lineage>
        <taxon>Bacteria</taxon>
        <taxon>Bacillati</taxon>
        <taxon>Bacillota</taxon>
        <taxon>Bacilli</taxon>
        <taxon>Lactobacillales</taxon>
        <taxon>Lactobacillaceae</taxon>
        <taxon>Levilactobacillus</taxon>
    </lineage>
</organism>
<sequence length="39" mass="4379">MKFSALAQVYADSIKRGDRTIEQVPAQLKDDVSNLITQK</sequence>